<dbReference type="Pfam" id="PF00226">
    <property type="entry name" value="DnaJ"/>
    <property type="match status" value="1"/>
</dbReference>
<dbReference type="SMART" id="SM00271">
    <property type="entry name" value="DnaJ"/>
    <property type="match status" value="1"/>
</dbReference>
<dbReference type="RefSeq" id="WP_345129782.1">
    <property type="nucleotide sequence ID" value="NZ_BAABAT010000014.1"/>
</dbReference>
<proteinExistence type="predicted"/>
<evidence type="ECO:0000313" key="5">
    <source>
        <dbReference type="Proteomes" id="UP001500620"/>
    </source>
</evidence>
<evidence type="ECO:0000256" key="1">
    <source>
        <dbReference type="ARBA" id="ARBA00023186"/>
    </source>
</evidence>
<dbReference type="PRINTS" id="PR00625">
    <property type="entry name" value="JDOMAIN"/>
</dbReference>
<dbReference type="PANTHER" id="PTHR43096:SF48">
    <property type="entry name" value="CHAPERONE PROTEIN DNAJ"/>
    <property type="match status" value="1"/>
</dbReference>
<sequence length="295" mass="31101">MAADYYEVLGVPRTATAEEIQRAYRTLARRAHPDVNKEPGAEDRFKQITEAYHVLSDPQRRRQYDLAGVGAGVGAGARAGASAGPRGAPGGFRDIDLEDLLGGLFGGGGGGGMGGGFGAVPGADTEAEVTITLEDAYRGGRRTVTLHGGGRYEVTIPRGVTEGQRIRLAGQGSHGLGGGPPGDLYLVVRLRPDPRYQVSGRDVTVRLPVTPWEAELGAKVPLTTPGGEVRVDVPPGSSSGRKLRLRGQGLPNPRGNPGDLFAEIRIMVPPHPGADERRLFEKLARVSTYDPRSSG</sequence>
<dbReference type="InterPro" id="IPR002939">
    <property type="entry name" value="DnaJ_C"/>
</dbReference>
<dbReference type="CDD" id="cd06257">
    <property type="entry name" value="DnaJ"/>
    <property type="match status" value="1"/>
</dbReference>
<dbReference type="Gene3D" id="2.60.260.20">
    <property type="entry name" value="Urease metallochaperone UreE, N-terminal domain"/>
    <property type="match status" value="2"/>
</dbReference>
<dbReference type="Pfam" id="PF01556">
    <property type="entry name" value="DnaJ_C"/>
    <property type="match status" value="1"/>
</dbReference>
<evidence type="ECO:0000313" key="4">
    <source>
        <dbReference type="EMBL" id="GAA4252734.1"/>
    </source>
</evidence>
<keyword evidence="1" id="KW-0143">Chaperone</keyword>
<name>A0ABP8DCT2_9ACTN</name>
<gene>
    <name evidence="4" type="ORF">GCM10022255_050770</name>
</gene>
<dbReference type="CDD" id="cd10747">
    <property type="entry name" value="DnaJ_C"/>
    <property type="match status" value="1"/>
</dbReference>
<organism evidence="4 5">
    <name type="scientific">Dactylosporangium darangshiense</name>
    <dbReference type="NCBI Taxonomy" id="579108"/>
    <lineage>
        <taxon>Bacteria</taxon>
        <taxon>Bacillati</taxon>
        <taxon>Actinomycetota</taxon>
        <taxon>Actinomycetes</taxon>
        <taxon>Micromonosporales</taxon>
        <taxon>Micromonosporaceae</taxon>
        <taxon>Dactylosporangium</taxon>
    </lineage>
</organism>
<comment type="caution">
    <text evidence="4">The sequence shown here is derived from an EMBL/GenBank/DDBJ whole genome shotgun (WGS) entry which is preliminary data.</text>
</comment>
<dbReference type="EMBL" id="BAABAT010000014">
    <property type="protein sequence ID" value="GAA4252734.1"/>
    <property type="molecule type" value="Genomic_DNA"/>
</dbReference>
<protein>
    <submittedName>
        <fullName evidence="4">DnaJ C-terminal domain-containing protein</fullName>
    </submittedName>
</protein>
<feature type="region of interest" description="Disordered" evidence="2">
    <location>
        <begin position="234"/>
        <end position="258"/>
    </location>
</feature>
<feature type="domain" description="J" evidence="3">
    <location>
        <begin position="4"/>
        <end position="68"/>
    </location>
</feature>
<dbReference type="Proteomes" id="UP001500620">
    <property type="component" value="Unassembled WGS sequence"/>
</dbReference>
<dbReference type="InterPro" id="IPR001623">
    <property type="entry name" value="DnaJ_domain"/>
</dbReference>
<reference evidence="5" key="1">
    <citation type="journal article" date="2019" name="Int. J. Syst. Evol. Microbiol.">
        <title>The Global Catalogue of Microorganisms (GCM) 10K type strain sequencing project: providing services to taxonomists for standard genome sequencing and annotation.</title>
        <authorList>
            <consortium name="The Broad Institute Genomics Platform"/>
            <consortium name="The Broad Institute Genome Sequencing Center for Infectious Disease"/>
            <person name="Wu L."/>
            <person name="Ma J."/>
        </authorList>
    </citation>
    <scope>NUCLEOTIDE SEQUENCE [LARGE SCALE GENOMIC DNA]</scope>
    <source>
        <strain evidence="5">JCM 17441</strain>
    </source>
</reference>
<dbReference type="InterPro" id="IPR036869">
    <property type="entry name" value="J_dom_sf"/>
</dbReference>
<dbReference type="InterPro" id="IPR008971">
    <property type="entry name" value="HSP40/DnaJ_pept-bd"/>
</dbReference>
<dbReference type="PANTHER" id="PTHR43096">
    <property type="entry name" value="DNAJ HOMOLOG 1, MITOCHONDRIAL-RELATED"/>
    <property type="match status" value="1"/>
</dbReference>
<dbReference type="SUPFAM" id="SSF49493">
    <property type="entry name" value="HSP40/DnaJ peptide-binding domain"/>
    <property type="match status" value="2"/>
</dbReference>
<accession>A0ABP8DCT2</accession>
<keyword evidence="5" id="KW-1185">Reference proteome</keyword>
<evidence type="ECO:0000259" key="3">
    <source>
        <dbReference type="PROSITE" id="PS50076"/>
    </source>
</evidence>
<evidence type="ECO:0000256" key="2">
    <source>
        <dbReference type="SAM" id="MobiDB-lite"/>
    </source>
</evidence>
<dbReference type="PROSITE" id="PS50076">
    <property type="entry name" value="DNAJ_2"/>
    <property type="match status" value="1"/>
</dbReference>
<dbReference type="Gene3D" id="1.10.287.110">
    <property type="entry name" value="DnaJ domain"/>
    <property type="match status" value="1"/>
</dbReference>
<dbReference type="SUPFAM" id="SSF46565">
    <property type="entry name" value="Chaperone J-domain"/>
    <property type="match status" value="1"/>
</dbReference>